<name>A0A2W1DVM9_9PLEO</name>
<protein>
    <submittedName>
        <fullName evidence="4">Uncharacterized protein</fullName>
    </submittedName>
</protein>
<dbReference type="AlphaFoldDB" id="A0A2W1DVM9"/>
<proteinExistence type="predicted"/>
<gene>
    <name evidence="4" type="ORF">Ptr86124_000950</name>
    <name evidence="3" type="ORF">PtrM4_010340</name>
</gene>
<sequence length="682" mass="76596">MDRSRAVQGGHDDIIPLMTSSEPTSYNNGDAVMQDVDDTPLFSPPMVASPEIMDAKGGAYRNFSTPSSGGYRNFSTASTTFDMEDGSQHEKGSHHIKRFDHREARKSLLITGASKLLITLFFSAAMCITLKCWEGFRHPIVLSKKDLRVFNSLTIGLSLCLGLNLLASLKHYASVFRWTFLSRRYVSLEVFDLILHLSSLAKVTKLMIISSPGFRGKTWLRRFRWFKDVRDDGTKWMWLACLAWLLINIGSQVLVALLSLFWPTNNSELPLLSKGNVTVANLNAWYVDETSPELAVDPEKMINGAPLDAAWTYGMAGMAYPVFNVSDIQKDLSGQTGVPIYKDDGAYTYRFFNREPTHQWLNYMASSRNVTAKATCTQLELKDSEIQYRTSGRAYLVAREPGTEEYLEWEFPEIASGSMTYAASLDRHCGDRCTNFTITQIGIKDDPVDQTSVFICNSTLSNVTDPTGKNDITMRSRSDSAAVYGTDGFARTAAGAIGWAGLWTDTWPDRQYRSYIQGNKWSPAHNMQAHEVEDLLMHFTINAVAAFDDHGIRYNLMSQTVVPNQGQQLDIDWPHIFSILGGICGIQFLALILLVLFAHRTIVRDDSYFSMAMLLRPVVSRIGEGGMLMSGDEIKESKALKWKKIRYDYREGADGEPNRVAIFWEGRDQKEGRKSWAAGSYS</sequence>
<evidence type="ECO:0000313" key="5">
    <source>
        <dbReference type="Proteomes" id="UP000245464"/>
    </source>
</evidence>
<reference evidence="6" key="4">
    <citation type="journal article" date="2022" name="Microb. Genom.">
        <title>A global pangenome for the wheat fungal pathogen Pyrenophora tritici-repentis and prediction of effector protein structural homology.</title>
        <authorList>
            <person name="Moolhuijzen P.M."/>
            <person name="See P.T."/>
            <person name="Shi G."/>
            <person name="Powell H.R."/>
            <person name="Cockram J."/>
            <person name="Jorgensen L.N."/>
            <person name="Benslimane H."/>
            <person name="Strelkov S.E."/>
            <person name="Turner J."/>
            <person name="Liu Z."/>
            <person name="Moffat C.S."/>
        </authorList>
    </citation>
    <scope>NUCLEOTIDE SEQUENCE [LARGE SCALE GENOMIC DNA]</scope>
</reference>
<organism evidence="4 6">
    <name type="scientific">Pyrenophora tritici-repentis</name>
    <dbReference type="NCBI Taxonomy" id="45151"/>
    <lineage>
        <taxon>Eukaryota</taxon>
        <taxon>Fungi</taxon>
        <taxon>Dikarya</taxon>
        <taxon>Ascomycota</taxon>
        <taxon>Pezizomycotina</taxon>
        <taxon>Dothideomycetes</taxon>
        <taxon>Pleosporomycetidae</taxon>
        <taxon>Pleosporales</taxon>
        <taxon>Pleosporineae</taxon>
        <taxon>Pleosporaceae</taxon>
        <taxon>Pyrenophora</taxon>
    </lineage>
</organism>
<reference evidence="3 5" key="1">
    <citation type="journal article" date="2018" name="BMC Genomics">
        <title>Comparative genomics of the wheat fungal pathogen Pyrenophora tritici-repentis reveals chromosomal variations and genome plasticity.</title>
        <authorList>
            <person name="Moolhuijzen P."/>
            <person name="See P.T."/>
            <person name="Hane J.K."/>
            <person name="Shi G."/>
            <person name="Liu Z."/>
            <person name="Oliver R.P."/>
            <person name="Moffat C.S."/>
        </authorList>
    </citation>
    <scope>NUCLEOTIDE SEQUENCE [LARGE SCALE GENOMIC DNA]</scope>
    <source>
        <strain evidence="3">M4</strain>
    </source>
</reference>
<feature type="transmembrane region" description="Helical" evidence="2">
    <location>
        <begin position="573"/>
        <end position="598"/>
    </location>
</feature>
<keyword evidence="2" id="KW-0472">Membrane</keyword>
<evidence type="ECO:0000313" key="3">
    <source>
        <dbReference type="EMBL" id="KAF7576794.1"/>
    </source>
</evidence>
<feature type="region of interest" description="Disordered" evidence="1">
    <location>
        <begin position="1"/>
        <end position="21"/>
    </location>
</feature>
<dbReference type="EMBL" id="NQIK02000001">
    <property type="protein sequence ID" value="KAF7576794.1"/>
    <property type="molecule type" value="Genomic_DNA"/>
</dbReference>
<reference evidence="4" key="2">
    <citation type="submission" date="2021-05" db="EMBL/GenBank/DDBJ databases">
        <authorList>
            <person name="Moolhuijzen P.M."/>
            <person name="Moffat C.S."/>
        </authorList>
    </citation>
    <scope>NUCLEOTIDE SEQUENCE</scope>
    <source>
        <strain evidence="4">86-124</strain>
    </source>
</reference>
<evidence type="ECO:0000313" key="6">
    <source>
        <dbReference type="Proteomes" id="UP000249757"/>
    </source>
</evidence>
<feature type="transmembrane region" description="Helical" evidence="2">
    <location>
        <begin position="236"/>
        <end position="262"/>
    </location>
</feature>
<feature type="compositionally biased region" description="Basic and acidic residues" evidence="1">
    <location>
        <begin position="1"/>
        <end position="14"/>
    </location>
</feature>
<feature type="transmembrane region" description="Helical" evidence="2">
    <location>
        <begin position="149"/>
        <end position="173"/>
    </location>
</feature>
<keyword evidence="6" id="KW-1185">Reference proteome</keyword>
<evidence type="ECO:0000256" key="2">
    <source>
        <dbReference type="SAM" id="Phobius"/>
    </source>
</evidence>
<keyword evidence="2" id="KW-0812">Transmembrane</keyword>
<comment type="caution">
    <text evidence="4">The sequence shown here is derived from an EMBL/GenBank/DDBJ whole genome shotgun (WGS) entry which is preliminary data.</text>
</comment>
<reference evidence="4" key="3">
    <citation type="journal article" date="2022" name="bioRxiv">
        <title>A global pangenome for the wheat fungal pathogen Pyrenophora tritici-repentis and prediction of effector protein structural homology.</title>
        <authorList>
            <person name="Moolhuijzen P."/>
            <person name="See P.T."/>
            <person name="Shi G."/>
            <person name="Powell H.R."/>
            <person name="Cockram J."/>
            <person name="Jorgensen L.N."/>
            <person name="Benslimane H."/>
            <person name="Strelkov S.E."/>
            <person name="Turner J."/>
            <person name="Liu Z."/>
            <person name="Moffat C.S."/>
        </authorList>
    </citation>
    <scope>NUCLEOTIDE SEQUENCE</scope>
    <source>
        <strain evidence="4">86-124</strain>
    </source>
</reference>
<dbReference type="Proteomes" id="UP000249757">
    <property type="component" value="Unassembled WGS sequence"/>
</dbReference>
<dbReference type="OrthoDB" id="3596604at2759"/>
<evidence type="ECO:0000313" key="4">
    <source>
        <dbReference type="EMBL" id="KAI1520582.1"/>
    </source>
</evidence>
<dbReference type="EMBL" id="NRDI02000001">
    <property type="protein sequence ID" value="KAI1520582.1"/>
    <property type="molecule type" value="Genomic_DNA"/>
</dbReference>
<keyword evidence="2" id="KW-1133">Transmembrane helix</keyword>
<feature type="transmembrane region" description="Helical" evidence="2">
    <location>
        <begin position="108"/>
        <end position="128"/>
    </location>
</feature>
<dbReference type="OMA" id="WAYVHLI"/>
<evidence type="ECO:0000256" key="1">
    <source>
        <dbReference type="SAM" id="MobiDB-lite"/>
    </source>
</evidence>
<dbReference type="Proteomes" id="UP000245464">
    <property type="component" value="Chromosome 1"/>
</dbReference>
<accession>A0A2W1DVM9</accession>